<accession>A0AAV8WBF8</accession>
<keyword evidence="8" id="KW-1015">Disulfide bond</keyword>
<reference evidence="14 15" key="1">
    <citation type="journal article" date="2023" name="Insect Mol. Biol.">
        <title>Genome sequencing provides insights into the evolution of gene families encoding plant cell wall-degrading enzymes in longhorned beetles.</title>
        <authorList>
            <person name="Shin N.R."/>
            <person name="Okamura Y."/>
            <person name="Kirsch R."/>
            <person name="Pauchet Y."/>
        </authorList>
    </citation>
    <scope>NUCLEOTIDE SEQUENCE [LARGE SCALE GENOMIC DNA]</scope>
    <source>
        <strain evidence="14">EAD_L_NR</strain>
    </source>
</reference>
<dbReference type="AlphaFoldDB" id="A0AAV8WBF8"/>
<dbReference type="InterPro" id="IPR015943">
    <property type="entry name" value="WD40/YVTN_repeat-like_dom_sf"/>
</dbReference>
<dbReference type="GO" id="GO:0045499">
    <property type="term" value="F:chemorepellent activity"/>
    <property type="evidence" value="ECO:0007669"/>
    <property type="project" value="TreeGrafter"/>
</dbReference>
<dbReference type="InterPro" id="IPR036352">
    <property type="entry name" value="Semap_dom_sf"/>
</dbReference>
<proteinExistence type="predicted"/>
<evidence type="ECO:0000256" key="10">
    <source>
        <dbReference type="PROSITE-ProRule" id="PRU00352"/>
    </source>
</evidence>
<keyword evidence="2 11" id="KW-0812">Transmembrane</keyword>
<dbReference type="SMART" id="SM00630">
    <property type="entry name" value="Sema"/>
    <property type="match status" value="1"/>
</dbReference>
<dbReference type="Gene3D" id="2.130.10.10">
    <property type="entry name" value="YVTN repeat-like/Quinoprotein amine dehydrogenase"/>
    <property type="match status" value="1"/>
</dbReference>
<dbReference type="GO" id="GO:0005886">
    <property type="term" value="C:plasma membrane"/>
    <property type="evidence" value="ECO:0007669"/>
    <property type="project" value="TreeGrafter"/>
</dbReference>
<evidence type="ECO:0000256" key="2">
    <source>
        <dbReference type="ARBA" id="ARBA00022692"/>
    </source>
</evidence>
<evidence type="ECO:0000256" key="6">
    <source>
        <dbReference type="ARBA" id="ARBA00022989"/>
    </source>
</evidence>
<keyword evidence="4" id="KW-0221">Differentiation</keyword>
<protein>
    <recommendedName>
        <fullName evidence="13">Sema domain-containing protein</fullName>
    </recommendedName>
</protein>
<dbReference type="GO" id="GO:0007411">
    <property type="term" value="P:axon guidance"/>
    <property type="evidence" value="ECO:0007669"/>
    <property type="project" value="TreeGrafter"/>
</dbReference>
<evidence type="ECO:0000256" key="8">
    <source>
        <dbReference type="ARBA" id="ARBA00023157"/>
    </source>
</evidence>
<comment type="caution">
    <text evidence="14">The sequence shown here is derived from an EMBL/GenBank/DDBJ whole genome shotgun (WGS) entry which is preliminary data.</text>
</comment>
<dbReference type="GO" id="GO:0071526">
    <property type="term" value="P:semaphorin-plexin signaling pathway"/>
    <property type="evidence" value="ECO:0007669"/>
    <property type="project" value="TreeGrafter"/>
</dbReference>
<feature type="transmembrane region" description="Helical" evidence="11">
    <location>
        <begin position="940"/>
        <end position="961"/>
    </location>
</feature>
<dbReference type="Pfam" id="PF01437">
    <property type="entry name" value="PSI"/>
    <property type="match status" value="1"/>
</dbReference>
<dbReference type="Gene3D" id="2.20.100.10">
    <property type="entry name" value="Thrombospondin type-1 (TSP1) repeat"/>
    <property type="match status" value="6"/>
</dbReference>
<dbReference type="PRINTS" id="PR01705">
    <property type="entry name" value="TSP1REPEAT"/>
</dbReference>
<dbReference type="SUPFAM" id="SSF82895">
    <property type="entry name" value="TSP-1 type 1 repeat"/>
    <property type="match status" value="5"/>
</dbReference>
<dbReference type="PANTHER" id="PTHR11036:SF79">
    <property type="entry name" value="SEMAPHORIN 5C, ISOFORM A"/>
    <property type="match status" value="1"/>
</dbReference>
<evidence type="ECO:0000256" key="5">
    <source>
        <dbReference type="ARBA" id="ARBA00022902"/>
    </source>
</evidence>
<feature type="domain" description="Sema" evidence="13">
    <location>
        <begin position="32"/>
        <end position="475"/>
    </location>
</feature>
<dbReference type="PANTHER" id="PTHR11036">
    <property type="entry name" value="SEMAPHORIN"/>
    <property type="match status" value="1"/>
</dbReference>
<organism evidence="14 15">
    <name type="scientific">Exocentrus adspersus</name>
    <dbReference type="NCBI Taxonomy" id="1586481"/>
    <lineage>
        <taxon>Eukaryota</taxon>
        <taxon>Metazoa</taxon>
        <taxon>Ecdysozoa</taxon>
        <taxon>Arthropoda</taxon>
        <taxon>Hexapoda</taxon>
        <taxon>Insecta</taxon>
        <taxon>Pterygota</taxon>
        <taxon>Neoptera</taxon>
        <taxon>Endopterygota</taxon>
        <taxon>Coleoptera</taxon>
        <taxon>Polyphaga</taxon>
        <taxon>Cucujiformia</taxon>
        <taxon>Chrysomeloidea</taxon>
        <taxon>Cerambycidae</taxon>
        <taxon>Lamiinae</taxon>
        <taxon>Acanthocinini</taxon>
        <taxon>Exocentrus</taxon>
    </lineage>
</organism>
<dbReference type="InterPro" id="IPR036383">
    <property type="entry name" value="TSP1_rpt_sf"/>
</dbReference>
<evidence type="ECO:0000256" key="4">
    <source>
        <dbReference type="ARBA" id="ARBA00022782"/>
    </source>
</evidence>
<keyword evidence="6 11" id="KW-1133">Transmembrane helix</keyword>
<dbReference type="GO" id="GO:0030335">
    <property type="term" value="P:positive regulation of cell migration"/>
    <property type="evidence" value="ECO:0007669"/>
    <property type="project" value="TreeGrafter"/>
</dbReference>
<dbReference type="SMART" id="SM00209">
    <property type="entry name" value="TSP1"/>
    <property type="match status" value="5"/>
</dbReference>
<evidence type="ECO:0000259" key="13">
    <source>
        <dbReference type="PROSITE" id="PS51004"/>
    </source>
</evidence>
<evidence type="ECO:0000313" key="14">
    <source>
        <dbReference type="EMBL" id="KAJ8923628.1"/>
    </source>
</evidence>
<evidence type="ECO:0000256" key="12">
    <source>
        <dbReference type="SAM" id="SignalP"/>
    </source>
</evidence>
<dbReference type="Pfam" id="PF01403">
    <property type="entry name" value="Sema"/>
    <property type="match status" value="1"/>
</dbReference>
<dbReference type="SUPFAM" id="SSF103575">
    <property type="entry name" value="Plexin repeat"/>
    <property type="match status" value="1"/>
</dbReference>
<dbReference type="PROSITE" id="PS50092">
    <property type="entry name" value="TSP1"/>
    <property type="match status" value="5"/>
</dbReference>
<comment type="subcellular location">
    <subcellularLocation>
        <location evidence="1">Membrane</location>
        <topology evidence="1">Single-pass membrane protein</topology>
    </subcellularLocation>
</comment>
<keyword evidence="15" id="KW-1185">Reference proteome</keyword>
<name>A0AAV8WBF8_9CUCU</name>
<keyword evidence="7 11" id="KW-0472">Membrane</keyword>
<evidence type="ECO:0000313" key="15">
    <source>
        <dbReference type="Proteomes" id="UP001159042"/>
    </source>
</evidence>
<dbReference type="EMBL" id="JANEYG010000004">
    <property type="protein sequence ID" value="KAJ8923628.1"/>
    <property type="molecule type" value="Genomic_DNA"/>
</dbReference>
<dbReference type="InterPro" id="IPR016201">
    <property type="entry name" value="PSI"/>
</dbReference>
<keyword evidence="3" id="KW-0677">Repeat</keyword>
<dbReference type="FunFam" id="2.20.100.10:FF:000021">
    <property type="entry name" value="semaphorin-5B isoform X1"/>
    <property type="match status" value="1"/>
</dbReference>
<dbReference type="Pfam" id="PF00090">
    <property type="entry name" value="TSP_1"/>
    <property type="match status" value="5"/>
</dbReference>
<evidence type="ECO:0000256" key="11">
    <source>
        <dbReference type="SAM" id="Phobius"/>
    </source>
</evidence>
<dbReference type="InterPro" id="IPR002165">
    <property type="entry name" value="Plexin_repeat"/>
</dbReference>
<evidence type="ECO:0000256" key="9">
    <source>
        <dbReference type="ARBA" id="ARBA00023180"/>
    </source>
</evidence>
<keyword evidence="5" id="KW-0524">Neurogenesis</keyword>
<dbReference type="InterPro" id="IPR027231">
    <property type="entry name" value="Semaphorin"/>
</dbReference>
<dbReference type="SUPFAM" id="SSF101912">
    <property type="entry name" value="Sema domain"/>
    <property type="match status" value="1"/>
</dbReference>
<dbReference type="FunFam" id="2.20.100.10:FF:000007">
    <property type="entry name" value="Thrombospondin 1"/>
    <property type="match status" value="1"/>
</dbReference>
<dbReference type="InterPro" id="IPR001627">
    <property type="entry name" value="Semap_dom"/>
</dbReference>
<dbReference type="Gene3D" id="3.30.1680.10">
    <property type="entry name" value="ligand-binding face of the semaphorins, domain 2"/>
    <property type="match status" value="1"/>
</dbReference>
<gene>
    <name evidence="14" type="ORF">NQ315_010207</name>
</gene>
<sequence>MHMMIPNGFTRAFQVWILTLFSAAGNIIQNDFRYISYQDLQPSVNIFSSEGVTSYSQILFDVSRNQVFVGARDGLYRLSLSKLVLIEYAEWQASPNKITSCINKGQSEESCHNYIKILLTNGRQIFACGTYAFSPQCSWREIDNVSNVTEIVDGIAKCPYTPAANVTGFLSENGEYYFGGTTDFSGSDSLISKSVGSTPMLRTKQYNSVWLNEPQFVGSFESEKFVYFLFREAAVEYINCGKVIYSRIARVCKNDRGGGHAMFKDNWTTFIKARLNCSISGDYPFYFNEIQSMFYVPDENIVYATFTTSPNSIPGSAVCAFNLTAINDAFNGPFKYQHDMGSAWTKHNIPYRDHFECNGVKHSNYLLETSKYQLMDYAVQATTLNPLHVATLERFSHITVDVVDTKLGTTHVIYVVNEEGFIKKLSVLPRHREACLVEIWKVVPDTNTPIRNMQFLKETNSIYITTDTGLVQISASHCKRHTSKESCINSMDPYCGWNEREETCAVAPSGDPHNRFWKQKIHSCPILDTPVDGGWSSWSEWAPCYHKLSSDIDSMDTCLCQSRKCNNPAPANNGKSCTGPSVGVINCTVHGGWSDWSAWSACSATCGTAVKTRSRTCTNPAPAFGGRVCVGQDRTEAFCTESPPCPAQPVDGGWGPWSAWSPCSANCGGGFKTRQRKCDKPPPYNGGQNCKGNNIEYERCNEHSCNEQRKTHTTDWFTDMNISSTIYHKRRFRITCKAPVKYTNQIKIIVKDEGQTCHSSQHCSSDENDHFGWTSWSGWSECSTSCGGGVQRRTRYCKRSKSCVGESEQTRDCNMYSCEDTWGCWSEWSPCNVSCGWGAKTRTRTCLGHECKGSSREEQPCEDQPCESVLGWGNWTEWSLCDQNNEQHRKRKCYHPNPGPQMCQGKDVETRMCFGELSNDIYPLGVQAEYNSCVSTGLSFFFIGAIVGVMPSLVYLAYYLFKKKKNIIPSSPHYMTAEQNPYISVPTREKIPKKSTGSTIYPSNGTVKSIKCYVDDYEIPTMTLKRNSHEVRNGHSKQYESDKFLYD</sequence>
<dbReference type="PROSITE" id="PS51004">
    <property type="entry name" value="SEMA"/>
    <property type="match status" value="1"/>
</dbReference>
<dbReference type="FunFam" id="2.130.10.10:FF:001151">
    <property type="entry name" value="Semaphorin 5C"/>
    <property type="match status" value="1"/>
</dbReference>
<dbReference type="GO" id="GO:0030215">
    <property type="term" value="F:semaphorin receptor binding"/>
    <property type="evidence" value="ECO:0007669"/>
    <property type="project" value="InterPro"/>
</dbReference>
<dbReference type="FunFam" id="2.20.100.10:FF:000001">
    <property type="entry name" value="semaphorin-5A isoform X1"/>
    <property type="match status" value="1"/>
</dbReference>
<comment type="caution">
    <text evidence="10">Lacks conserved residue(s) required for the propagation of feature annotation.</text>
</comment>
<evidence type="ECO:0000256" key="3">
    <source>
        <dbReference type="ARBA" id="ARBA00022737"/>
    </source>
</evidence>
<evidence type="ECO:0000256" key="7">
    <source>
        <dbReference type="ARBA" id="ARBA00023136"/>
    </source>
</evidence>
<evidence type="ECO:0000256" key="1">
    <source>
        <dbReference type="ARBA" id="ARBA00004167"/>
    </source>
</evidence>
<keyword evidence="12" id="KW-0732">Signal</keyword>
<dbReference type="Proteomes" id="UP001159042">
    <property type="component" value="Unassembled WGS sequence"/>
</dbReference>
<keyword evidence="9" id="KW-0325">Glycoprotein</keyword>
<dbReference type="SMART" id="SM00423">
    <property type="entry name" value="PSI"/>
    <property type="match status" value="1"/>
</dbReference>
<feature type="signal peptide" evidence="12">
    <location>
        <begin position="1"/>
        <end position="24"/>
    </location>
</feature>
<dbReference type="InterPro" id="IPR000884">
    <property type="entry name" value="TSP1_rpt"/>
</dbReference>
<feature type="chain" id="PRO_5043440453" description="Sema domain-containing protein" evidence="12">
    <location>
        <begin position="25"/>
        <end position="1047"/>
    </location>
</feature>